<dbReference type="InterPro" id="IPR045055">
    <property type="entry name" value="DNA2/NAM7-like"/>
</dbReference>
<dbReference type="AlphaFoldDB" id="A0A7H9HYE7"/>
<dbReference type="Gene3D" id="3.40.50.300">
    <property type="entry name" value="P-loop containing nucleotide triphosphate hydrolases"/>
    <property type="match status" value="2"/>
</dbReference>
<dbReference type="InterPro" id="IPR041679">
    <property type="entry name" value="DNA2/NAM7-like_C"/>
</dbReference>
<keyword evidence="1" id="KW-0067">ATP-binding</keyword>
<accession>A0A7H9HYE7</accession>
<dbReference type="InterPro" id="IPR027417">
    <property type="entry name" value="P-loop_NTPase"/>
</dbReference>
<feature type="compositionally biased region" description="Polar residues" evidence="2">
    <location>
        <begin position="206"/>
        <end position="219"/>
    </location>
</feature>
<dbReference type="Pfam" id="PF13087">
    <property type="entry name" value="AAA_12"/>
    <property type="match status" value="1"/>
</dbReference>
<feature type="region of interest" description="Disordered" evidence="2">
    <location>
        <begin position="202"/>
        <end position="414"/>
    </location>
</feature>
<keyword evidence="6" id="KW-1185">Reference proteome</keyword>
<dbReference type="GO" id="GO:0003678">
    <property type="term" value="F:DNA helicase activity"/>
    <property type="evidence" value="ECO:0007669"/>
    <property type="project" value="UniProtKB-ARBA"/>
</dbReference>
<keyword evidence="1" id="KW-0547">Nucleotide-binding</keyword>
<proteinExistence type="predicted"/>
<feature type="compositionally biased region" description="Basic and acidic residues" evidence="2">
    <location>
        <begin position="348"/>
        <end position="366"/>
    </location>
</feature>
<evidence type="ECO:0000313" key="6">
    <source>
        <dbReference type="Proteomes" id="UP000510647"/>
    </source>
</evidence>
<evidence type="ECO:0008006" key="7">
    <source>
        <dbReference type="Google" id="ProtNLM"/>
    </source>
</evidence>
<protein>
    <recommendedName>
        <fullName evidence="7">AAA+ ATPase domain-containing protein</fullName>
    </recommendedName>
</protein>
<feature type="compositionally biased region" description="Basic and acidic residues" evidence="2">
    <location>
        <begin position="376"/>
        <end position="406"/>
    </location>
</feature>
<evidence type="ECO:0000259" key="4">
    <source>
        <dbReference type="Pfam" id="PF13087"/>
    </source>
</evidence>
<feature type="compositionally biased region" description="Polar residues" evidence="2">
    <location>
        <begin position="226"/>
        <end position="236"/>
    </location>
</feature>
<keyword evidence="1" id="KW-0347">Helicase</keyword>
<feature type="domain" description="DNA2/NAM7 helicase-like C-terminal" evidence="4">
    <location>
        <begin position="813"/>
        <end position="1042"/>
    </location>
</feature>
<evidence type="ECO:0000256" key="1">
    <source>
        <dbReference type="ARBA" id="ARBA00022806"/>
    </source>
</evidence>
<dbReference type="FunFam" id="3.40.50.300:FF:001247">
    <property type="entry name" value="Erythrocyte membrane-associated antigen"/>
    <property type="match status" value="1"/>
</dbReference>
<dbReference type="Pfam" id="PF13086">
    <property type="entry name" value="AAA_11"/>
    <property type="match status" value="1"/>
</dbReference>
<evidence type="ECO:0000256" key="2">
    <source>
        <dbReference type="SAM" id="MobiDB-lite"/>
    </source>
</evidence>
<keyword evidence="1" id="KW-0378">Hydrolase</keyword>
<dbReference type="InterPro" id="IPR047187">
    <property type="entry name" value="SF1_C_Upf1"/>
</dbReference>
<feature type="domain" description="DNA2/NAM7 helicase helicase" evidence="3">
    <location>
        <begin position="600"/>
        <end position="722"/>
    </location>
</feature>
<dbReference type="InterPro" id="IPR041677">
    <property type="entry name" value="DNA2/NAM7_AAA_11"/>
</dbReference>
<dbReference type="Proteomes" id="UP000510647">
    <property type="component" value="Chromosome 8"/>
</dbReference>
<feature type="compositionally biased region" description="Polar residues" evidence="2">
    <location>
        <begin position="262"/>
        <end position="275"/>
    </location>
</feature>
<feature type="compositionally biased region" description="Basic residues" evidence="2">
    <location>
        <begin position="163"/>
        <end position="186"/>
    </location>
</feature>
<dbReference type="SUPFAM" id="SSF52540">
    <property type="entry name" value="P-loop containing nucleoside triphosphate hydrolases"/>
    <property type="match status" value="1"/>
</dbReference>
<feature type="compositionally biased region" description="Low complexity" evidence="2">
    <location>
        <begin position="338"/>
        <end position="347"/>
    </location>
</feature>
<feature type="compositionally biased region" description="Low complexity" evidence="2">
    <location>
        <begin position="248"/>
        <end position="261"/>
    </location>
</feature>
<dbReference type="PANTHER" id="PTHR10887:SF317">
    <property type="entry name" value="ATP-DEPENDENT RNA HELICASE ECM32-RELATED"/>
    <property type="match status" value="1"/>
</dbReference>
<organism evidence="5 6">
    <name type="scientific">Torulaspora globosa</name>
    <dbReference type="NCBI Taxonomy" id="48254"/>
    <lineage>
        <taxon>Eukaryota</taxon>
        <taxon>Fungi</taxon>
        <taxon>Dikarya</taxon>
        <taxon>Ascomycota</taxon>
        <taxon>Saccharomycotina</taxon>
        <taxon>Saccharomycetes</taxon>
        <taxon>Saccharomycetales</taxon>
        <taxon>Saccharomycetaceae</taxon>
        <taxon>Torulaspora</taxon>
    </lineage>
</organism>
<feature type="region of interest" description="Disordered" evidence="2">
    <location>
        <begin position="162"/>
        <end position="190"/>
    </location>
</feature>
<dbReference type="EMBL" id="CP059274">
    <property type="protein sequence ID" value="QLQ82451.1"/>
    <property type="molecule type" value="Genomic_DNA"/>
</dbReference>
<gene>
    <name evidence="5" type="ORF">HG537_0H02130</name>
</gene>
<evidence type="ECO:0000259" key="3">
    <source>
        <dbReference type="Pfam" id="PF13086"/>
    </source>
</evidence>
<feature type="compositionally biased region" description="Low complexity" evidence="2">
    <location>
        <begin position="276"/>
        <end position="288"/>
    </location>
</feature>
<dbReference type="GO" id="GO:0000184">
    <property type="term" value="P:nuclear-transcribed mRNA catabolic process, nonsense-mediated decay"/>
    <property type="evidence" value="ECO:0007669"/>
    <property type="project" value="TreeGrafter"/>
</dbReference>
<sequence length="1072" mass="121893">MSMFQCLTCMETLDADLMIKHLSSSRHKTIIDVFREEEVKCEECEDSNVHVLQIVRFGGDDMSLLCNSCFSKEYSESDKPNTCYSLANGSLLKFWDNYLKVRDCCCEQCGKDRHLNVNNERKVLCDSCLSRVPSANAKGFISETSGRFLYLFLNIRETSNSKAVRRKGGRKIGRGRTVGKRRKPREKKPLTVHEQIAKMAYETKKQNNTIESNSTTSLKSFKGLKASSSNKPQTPSAGRRNDSHRTVNNSKSNPPKFSPNSRSTNGSKSNKIDGQSSKNTTASKSNNTFGKKNDSAPVKIPKVKKSRDTKAKNNHIVDESHKALEDQAKGQKDKKNKSGSNSISGVKDQIDRNARKITNRRKEATVKSRIKPTKGSGDKIPDKTKNPPATDEEKGLIGDDSQKDGSEEIEEGEPIKRLTKYVPRMTYPDLETYFNEYSYALLLEQRLENDFLLDFQIIWPKNQNESSFVVSMKMKNNSELEKLLPPNMARLGRLPFVNRQPLILVSKDESQVWYTHVKETALKRDVLTVLLELYPWNRSKLPVRSANDAFKILPCSAQVSRIFFAMTRVKNPKFIDLILGQKPIRQISFQNRLEFSNESFNESQKSAIQHVLNNSVTILQGPPGTGKTSTIEEIILQMIKNFHSFPILCVAASNIAIDNIAEKFMLNRPDIKILRIVSEGKEPQYNSEHPLGKICLHNMVYEQLPQDMKDNIAKLRGGRAKEVSKNQYNKLLSQQNNISDRHVLQAQILFTTNIAAGGRQLKAIQELPVVIMDESTQSSEASTLVPLSLPGIRTFVFVGDEKQLSSFSNVPQLEMSLFERVLLNGCYKKPHMLNTQYRMHPKISEFPIAKFYQGQLKDGVTEEQKSWEGIKYPLYFYHCDKGFESKVFNRQRGMRGFTYNNRYESEEIKKIIYKLILEKNVRTDQIGIITPYSAQRDLISEMLVTDTVVNPQGFAMEQELDEADLLDAGIARSSNGKKNTINIINGIYVATIDSFQGHEKEFLIFSCVRNNKENRIGFASDRKRLNVALTRAKNGLVLVGNSEVFRKGDPLWKDYVEYLEARGLIFNDIESY</sequence>
<dbReference type="FunFam" id="3.40.50.300:FF:002019">
    <property type="entry name" value="DNA helicase I"/>
    <property type="match status" value="1"/>
</dbReference>
<dbReference type="GO" id="GO:0005737">
    <property type="term" value="C:cytoplasm"/>
    <property type="evidence" value="ECO:0007669"/>
    <property type="project" value="TreeGrafter"/>
</dbReference>
<name>A0A7H9HYE7_9SACH</name>
<dbReference type="OrthoDB" id="6513042at2759"/>
<dbReference type="CDD" id="cd18808">
    <property type="entry name" value="SF1_C_Upf1"/>
    <property type="match status" value="1"/>
</dbReference>
<evidence type="ECO:0000313" key="5">
    <source>
        <dbReference type="EMBL" id="QLQ82451.1"/>
    </source>
</evidence>
<feature type="compositionally biased region" description="Basic and acidic residues" evidence="2">
    <location>
        <begin position="306"/>
        <end position="333"/>
    </location>
</feature>
<dbReference type="PANTHER" id="PTHR10887">
    <property type="entry name" value="DNA2/NAM7 HELICASE FAMILY"/>
    <property type="match status" value="1"/>
</dbReference>
<dbReference type="GO" id="GO:0003724">
    <property type="term" value="F:RNA helicase activity"/>
    <property type="evidence" value="ECO:0007669"/>
    <property type="project" value="TreeGrafter"/>
</dbReference>
<reference evidence="5 6" key="1">
    <citation type="submission" date="2020-06" db="EMBL/GenBank/DDBJ databases">
        <title>The yeast mating-type switching endonuclease HO is a domesticated member of an unorthodox homing genetic element family.</title>
        <authorList>
            <person name="Coughlan A.Y."/>
            <person name="Lombardi L."/>
            <person name="Braun-Galleani S."/>
            <person name="Martos A.R."/>
            <person name="Galeote V."/>
            <person name="Bigey F."/>
            <person name="Dequin S."/>
            <person name="Byrne K.P."/>
            <person name="Wolfe K.H."/>
        </authorList>
    </citation>
    <scope>NUCLEOTIDE SEQUENCE [LARGE SCALE GENOMIC DNA]</scope>
    <source>
        <strain evidence="5 6">CBS2947</strain>
    </source>
</reference>